<evidence type="ECO:0000313" key="8">
    <source>
        <dbReference type="EMBL" id="MBC5713368.1"/>
    </source>
</evidence>
<feature type="compositionally biased region" description="Polar residues" evidence="6">
    <location>
        <begin position="42"/>
        <end position="51"/>
    </location>
</feature>
<proteinExistence type="predicted"/>
<name>A0A923LP20_9FIRM</name>
<keyword evidence="5" id="KW-0449">Lipoprotein</keyword>
<keyword evidence="9" id="KW-1185">Reference proteome</keyword>
<dbReference type="InterPro" id="IPR050490">
    <property type="entry name" value="Bact_solute-bd_prot1"/>
</dbReference>
<feature type="chain" id="PRO_5039533389" evidence="7">
    <location>
        <begin position="21"/>
        <end position="474"/>
    </location>
</feature>
<dbReference type="PANTHER" id="PTHR43649:SF33">
    <property type="entry name" value="POLYGALACTURONAN_RHAMNOGALACTURONAN-BINDING PROTEIN YTCQ"/>
    <property type="match status" value="1"/>
</dbReference>
<evidence type="ECO:0000313" key="9">
    <source>
        <dbReference type="Proteomes" id="UP000606720"/>
    </source>
</evidence>
<evidence type="ECO:0000256" key="3">
    <source>
        <dbReference type="ARBA" id="ARBA00023136"/>
    </source>
</evidence>
<dbReference type="InterPro" id="IPR006059">
    <property type="entry name" value="SBP"/>
</dbReference>
<dbReference type="SUPFAM" id="SSF53850">
    <property type="entry name" value="Periplasmic binding protein-like II"/>
    <property type="match status" value="1"/>
</dbReference>
<feature type="region of interest" description="Disordered" evidence="6">
    <location>
        <begin position="25"/>
        <end position="51"/>
    </location>
</feature>
<dbReference type="Gene3D" id="3.40.190.10">
    <property type="entry name" value="Periplasmic binding protein-like II"/>
    <property type="match status" value="1"/>
</dbReference>
<dbReference type="AlphaFoldDB" id="A0A923LP20"/>
<accession>A0A923LP20</accession>
<gene>
    <name evidence="8" type="ORF">H8S17_03925</name>
</gene>
<organism evidence="8 9">
    <name type="scientific">Roseburia zhanii</name>
    <dbReference type="NCBI Taxonomy" id="2763064"/>
    <lineage>
        <taxon>Bacteria</taxon>
        <taxon>Bacillati</taxon>
        <taxon>Bacillota</taxon>
        <taxon>Clostridia</taxon>
        <taxon>Lachnospirales</taxon>
        <taxon>Lachnospiraceae</taxon>
        <taxon>Roseburia</taxon>
    </lineage>
</organism>
<evidence type="ECO:0000256" key="4">
    <source>
        <dbReference type="ARBA" id="ARBA00023139"/>
    </source>
</evidence>
<dbReference type="PROSITE" id="PS51257">
    <property type="entry name" value="PROKAR_LIPOPROTEIN"/>
    <property type="match status" value="1"/>
</dbReference>
<evidence type="ECO:0000256" key="7">
    <source>
        <dbReference type="SAM" id="SignalP"/>
    </source>
</evidence>
<protein>
    <submittedName>
        <fullName evidence="8">Extracellular solute-binding protein</fullName>
    </submittedName>
</protein>
<reference evidence="8" key="1">
    <citation type="submission" date="2020-08" db="EMBL/GenBank/DDBJ databases">
        <title>Genome public.</title>
        <authorList>
            <person name="Liu C."/>
            <person name="Sun Q."/>
        </authorList>
    </citation>
    <scope>NUCLEOTIDE SEQUENCE</scope>
    <source>
        <strain evidence="8">BX1005</strain>
    </source>
</reference>
<feature type="compositionally biased region" description="Low complexity" evidence="6">
    <location>
        <begin position="29"/>
        <end position="41"/>
    </location>
</feature>
<evidence type="ECO:0000256" key="6">
    <source>
        <dbReference type="SAM" id="MobiDB-lite"/>
    </source>
</evidence>
<evidence type="ECO:0000256" key="1">
    <source>
        <dbReference type="ARBA" id="ARBA00022475"/>
    </source>
</evidence>
<dbReference type="PANTHER" id="PTHR43649">
    <property type="entry name" value="ARABINOSE-BINDING PROTEIN-RELATED"/>
    <property type="match status" value="1"/>
</dbReference>
<evidence type="ECO:0000256" key="2">
    <source>
        <dbReference type="ARBA" id="ARBA00022729"/>
    </source>
</evidence>
<comment type="caution">
    <text evidence="8">The sequence shown here is derived from an EMBL/GenBank/DDBJ whole genome shotgun (WGS) entry which is preliminary data.</text>
</comment>
<keyword evidence="3" id="KW-0472">Membrane</keyword>
<dbReference type="RefSeq" id="WP_186866323.1">
    <property type="nucleotide sequence ID" value="NZ_JACOPH010000002.1"/>
</dbReference>
<dbReference type="Proteomes" id="UP000606720">
    <property type="component" value="Unassembled WGS sequence"/>
</dbReference>
<keyword evidence="4" id="KW-0564">Palmitate</keyword>
<feature type="signal peptide" evidence="7">
    <location>
        <begin position="1"/>
        <end position="20"/>
    </location>
</feature>
<evidence type="ECO:0000256" key="5">
    <source>
        <dbReference type="ARBA" id="ARBA00023288"/>
    </source>
</evidence>
<dbReference type="Pfam" id="PF13416">
    <property type="entry name" value="SBP_bac_8"/>
    <property type="match status" value="1"/>
</dbReference>
<dbReference type="EMBL" id="JACOPH010000002">
    <property type="protein sequence ID" value="MBC5713368.1"/>
    <property type="molecule type" value="Genomic_DNA"/>
</dbReference>
<sequence length="474" mass="51228">MKRKSIAMLLVLTMAASMFAGCGSTGTKDSAGSDSADSAASTETGKSDTASSDGSVYYLNFKPEQDQQWQDLAAAYTDETGVPVTVVTAASGTYESTLKSEMAKKDAPTLFQVNGPVGLASWDDYCLDLSDTDLYSHVKSDDFVLKSGDAVKGIAYVIETYGLIYNKTVLNAYCKMDGAKVSSVDEINSFDKLKAVADDIQSRLADVSAAANDEAGSDIYELEGAFTSSGMDSSSDWRFKTHLANIPVYYEYKDKGITDTDAIEGTYLDQYKQIFDLYITDSTCEPSMIATKTGDDATAEFALGNAVFYQNGTWAYQNIIDAGLLTDDDLGMMPIYIGVDGEENQGLCTGSENYWCINKDASEADIQATEDFLNWVITSDTGRDSVANSMAFVTPFDTFDDGYTAENPFVKQANDYIADGKTSVAWVFSTMPSEEWKNGVGAALTEYAQGTGDWDAVKSAFVDGWASEYAATHE</sequence>
<keyword evidence="1" id="KW-1003">Cell membrane</keyword>
<keyword evidence="2 7" id="KW-0732">Signal</keyword>